<dbReference type="AlphaFoldDB" id="A0AAN9A8X5"/>
<dbReference type="PANTHER" id="PTHR43201:SF5">
    <property type="entry name" value="MEDIUM-CHAIN ACYL-COA LIGASE ACSF2, MITOCHONDRIAL"/>
    <property type="match status" value="1"/>
</dbReference>
<dbReference type="Gene3D" id="3.40.50.980">
    <property type="match status" value="1"/>
</dbReference>
<comment type="function">
    <text evidence="3">Acyl-CoA synthases catalyze the initial reaction in fatty acid metabolism, by forming a thioester with CoA. Has some preference toward medium-chain substrates. Plays a role in adipocyte differentiation.</text>
</comment>
<gene>
    <name evidence="8" type="primary">ACSF2_4</name>
    <name evidence="8" type="ORF">SK128_008807</name>
</gene>
<dbReference type="EMBL" id="JAXCGZ010007620">
    <property type="protein sequence ID" value="KAK7078938.1"/>
    <property type="molecule type" value="Genomic_DNA"/>
</dbReference>
<evidence type="ECO:0000313" key="9">
    <source>
        <dbReference type="Proteomes" id="UP001381693"/>
    </source>
</evidence>
<evidence type="ECO:0000313" key="8">
    <source>
        <dbReference type="EMBL" id="KAK7078938.1"/>
    </source>
</evidence>
<evidence type="ECO:0000259" key="7">
    <source>
        <dbReference type="Pfam" id="PF00501"/>
    </source>
</evidence>
<dbReference type="Gene3D" id="2.30.38.10">
    <property type="entry name" value="Luciferase, Domain 3"/>
    <property type="match status" value="1"/>
</dbReference>
<name>A0AAN9A8X5_HALRR</name>
<evidence type="ECO:0000256" key="2">
    <source>
        <dbReference type="ARBA" id="ARBA00022598"/>
    </source>
</evidence>
<protein>
    <recommendedName>
        <fullName evidence="4">Medium-chain acyl-CoA ligase ACSF2, mitochondrial</fullName>
    </recommendedName>
</protein>
<reference evidence="8 9" key="1">
    <citation type="submission" date="2023-11" db="EMBL/GenBank/DDBJ databases">
        <title>Halocaridina rubra genome assembly.</title>
        <authorList>
            <person name="Smith C."/>
        </authorList>
    </citation>
    <scope>NUCLEOTIDE SEQUENCE [LARGE SCALE GENOMIC DNA]</scope>
    <source>
        <strain evidence="8">EP-1</strain>
        <tissue evidence="8">Whole</tissue>
    </source>
</reference>
<organism evidence="8 9">
    <name type="scientific">Halocaridina rubra</name>
    <name type="common">Hawaiian red shrimp</name>
    <dbReference type="NCBI Taxonomy" id="373956"/>
    <lineage>
        <taxon>Eukaryota</taxon>
        <taxon>Metazoa</taxon>
        <taxon>Ecdysozoa</taxon>
        <taxon>Arthropoda</taxon>
        <taxon>Crustacea</taxon>
        <taxon>Multicrustacea</taxon>
        <taxon>Malacostraca</taxon>
        <taxon>Eumalacostraca</taxon>
        <taxon>Eucarida</taxon>
        <taxon>Decapoda</taxon>
        <taxon>Pleocyemata</taxon>
        <taxon>Caridea</taxon>
        <taxon>Atyoidea</taxon>
        <taxon>Atyidae</taxon>
        <taxon>Halocaridina</taxon>
    </lineage>
</organism>
<dbReference type="Proteomes" id="UP001381693">
    <property type="component" value="Unassembled WGS sequence"/>
</dbReference>
<dbReference type="GO" id="GO:0031956">
    <property type="term" value="F:medium-chain fatty acid-CoA ligase activity"/>
    <property type="evidence" value="ECO:0007669"/>
    <property type="project" value="UniProtKB-EC"/>
</dbReference>
<accession>A0AAN9A8X5</accession>
<evidence type="ECO:0000256" key="5">
    <source>
        <dbReference type="ARBA" id="ARBA00047319"/>
    </source>
</evidence>
<dbReference type="Pfam" id="PF00501">
    <property type="entry name" value="AMP-binding"/>
    <property type="match status" value="1"/>
</dbReference>
<feature type="domain" description="AMP-dependent synthetase/ligase" evidence="7">
    <location>
        <begin position="6"/>
        <end position="180"/>
    </location>
</feature>
<comment type="catalytic activity">
    <reaction evidence="6">
        <text>a medium-chain fatty acid + ATP + CoA = a medium-chain fatty acyl-CoA + AMP + diphosphate</text>
        <dbReference type="Rhea" id="RHEA:48340"/>
        <dbReference type="ChEBI" id="CHEBI:30616"/>
        <dbReference type="ChEBI" id="CHEBI:33019"/>
        <dbReference type="ChEBI" id="CHEBI:57287"/>
        <dbReference type="ChEBI" id="CHEBI:59558"/>
        <dbReference type="ChEBI" id="CHEBI:90546"/>
        <dbReference type="ChEBI" id="CHEBI:456215"/>
        <dbReference type="EC" id="6.2.1.2"/>
    </reaction>
</comment>
<keyword evidence="2" id="KW-0436">Ligase</keyword>
<dbReference type="SUPFAM" id="SSF56801">
    <property type="entry name" value="Acetyl-CoA synthetase-like"/>
    <property type="match status" value="1"/>
</dbReference>
<comment type="catalytic activity">
    <reaction evidence="5">
        <text>octanoate + ATP + CoA = octanoyl-CoA + AMP + diphosphate</text>
        <dbReference type="Rhea" id="RHEA:33631"/>
        <dbReference type="ChEBI" id="CHEBI:25646"/>
        <dbReference type="ChEBI" id="CHEBI:30616"/>
        <dbReference type="ChEBI" id="CHEBI:33019"/>
        <dbReference type="ChEBI" id="CHEBI:57287"/>
        <dbReference type="ChEBI" id="CHEBI:57386"/>
        <dbReference type="ChEBI" id="CHEBI:456215"/>
    </reaction>
</comment>
<dbReference type="GO" id="GO:0006631">
    <property type="term" value="P:fatty acid metabolic process"/>
    <property type="evidence" value="ECO:0007669"/>
    <property type="project" value="TreeGrafter"/>
</dbReference>
<evidence type="ECO:0000256" key="6">
    <source>
        <dbReference type="ARBA" id="ARBA00048277"/>
    </source>
</evidence>
<sequence length="199" mass="22245">MYFNLPQAHRILLPVPLYHCFGNVGGTLTGAHFGATCVLPSPIFDPEATVRAMQDERITSCYGTPTMFIDFLKVQRERKFDMQSLSTGIMAGAPCPQELIIAVMEELNIKDLLVMYGMTETSPVTFHCYPQDPPSVRATTIGSPGDHIEVKVVDENGNITKTGEQGELLVRGYCNFLGYWDEPQKTKEVFLDSRWFKTG</sequence>
<evidence type="ECO:0000256" key="1">
    <source>
        <dbReference type="ARBA" id="ARBA00006432"/>
    </source>
</evidence>
<dbReference type="InterPro" id="IPR000873">
    <property type="entry name" value="AMP-dep_synth/lig_dom"/>
</dbReference>
<evidence type="ECO:0000256" key="4">
    <source>
        <dbReference type="ARBA" id="ARBA00039638"/>
    </source>
</evidence>
<comment type="caution">
    <text evidence="8">The sequence shown here is derived from an EMBL/GenBank/DDBJ whole genome shotgun (WGS) entry which is preliminary data.</text>
</comment>
<proteinExistence type="inferred from homology"/>
<comment type="similarity">
    <text evidence="1">Belongs to the ATP-dependent AMP-binding enzyme family.</text>
</comment>
<keyword evidence="9" id="KW-1185">Reference proteome</keyword>
<evidence type="ECO:0000256" key="3">
    <source>
        <dbReference type="ARBA" id="ARBA00037247"/>
    </source>
</evidence>
<dbReference type="PANTHER" id="PTHR43201">
    <property type="entry name" value="ACYL-COA SYNTHETASE"/>
    <property type="match status" value="1"/>
</dbReference>